<evidence type="ECO:0000313" key="2">
    <source>
        <dbReference type="EMBL" id="ERL46477.1"/>
    </source>
</evidence>
<feature type="region of interest" description="Disordered" evidence="1">
    <location>
        <begin position="118"/>
        <end position="138"/>
    </location>
</feature>
<dbReference type="EMBL" id="AWXE01000004">
    <property type="protein sequence ID" value="ERL46477.1"/>
    <property type="molecule type" value="Genomic_DNA"/>
</dbReference>
<dbReference type="EC" id="1.14.15.7" evidence="2"/>
<dbReference type="InterPro" id="IPR021252">
    <property type="entry name" value="DUF2794"/>
</dbReference>
<dbReference type="Proteomes" id="UP000016762">
    <property type="component" value="Unassembled WGS sequence"/>
</dbReference>
<accession>U2XMX3</accession>
<evidence type="ECO:0000313" key="3">
    <source>
        <dbReference type="Proteomes" id="UP000016762"/>
    </source>
</evidence>
<keyword evidence="2" id="KW-0503">Monooxygenase</keyword>
<dbReference type="STRING" id="1397666.RS24_01475"/>
<reference evidence="2 3" key="1">
    <citation type="journal article" date="2014" name="FEMS Microbiol. Ecol.">
        <title>Genomic differentiation among two strains of the PS1 clade isolated from geographically separated marine habitats.</title>
        <authorList>
            <person name="Jimenez-Infante F."/>
            <person name="Ngugi D.K."/>
            <person name="Alam I."/>
            <person name="Rashid M."/>
            <person name="Baalawi W."/>
            <person name="Kamau A.A."/>
            <person name="Bajic V.B."/>
            <person name="Stingl U."/>
        </authorList>
    </citation>
    <scope>NUCLEOTIDE SEQUENCE [LARGE SCALE GENOMIC DNA]</scope>
    <source>
        <strain evidence="2 3">RS24</strain>
    </source>
</reference>
<sequence>MSQSKSLQFVGNAYDLEKQSAARPSKLTMWTRQELDIILSLYGRHVADGLWRDYGIDAMKDLAVFSIFKRAHDHPLYRIEKSPSLHKRQGMYALVNSHGHVLKRGHDLTQVLKAIKTKKGGERKSKKGAGNPRLLNQI</sequence>
<dbReference type="eggNOG" id="ENOG5032RW3">
    <property type="taxonomic scope" value="Bacteria"/>
</dbReference>
<keyword evidence="3" id="KW-1185">Reference proteome</keyword>
<keyword evidence="2" id="KW-0560">Oxidoreductase</keyword>
<dbReference type="RefSeq" id="WP_021777455.1">
    <property type="nucleotide sequence ID" value="NZ_AWXE01000004.1"/>
</dbReference>
<gene>
    <name evidence="2" type="ORF">RS24_01475</name>
</gene>
<proteinExistence type="predicted"/>
<name>U2XMX3_9PROT</name>
<dbReference type="GO" id="GO:0019133">
    <property type="term" value="F:choline monooxygenase activity"/>
    <property type="evidence" value="ECO:0007669"/>
    <property type="project" value="UniProtKB-EC"/>
</dbReference>
<dbReference type="Pfam" id="PF10984">
    <property type="entry name" value="DUF2794"/>
    <property type="match status" value="1"/>
</dbReference>
<dbReference type="OrthoDB" id="7159482at2"/>
<organism evidence="2 3">
    <name type="scientific">Candidatus Micropelagius thuwalensis</name>
    <dbReference type="NCBI Taxonomy" id="1397666"/>
    <lineage>
        <taxon>Bacteria</taxon>
        <taxon>Pseudomonadati</taxon>
        <taxon>Pseudomonadota</taxon>
        <taxon>Alphaproteobacteria</taxon>
        <taxon>PS1 clade</taxon>
        <taxon>Candidatus Micropelagius</taxon>
    </lineage>
</organism>
<evidence type="ECO:0000256" key="1">
    <source>
        <dbReference type="SAM" id="MobiDB-lite"/>
    </source>
</evidence>
<protein>
    <submittedName>
        <fullName evidence="2">Choline monooxygenase protein</fullName>
        <ecNumber evidence="2">1.14.15.7</ecNumber>
    </submittedName>
</protein>
<comment type="caution">
    <text evidence="2">The sequence shown here is derived from an EMBL/GenBank/DDBJ whole genome shotgun (WGS) entry which is preliminary data.</text>
</comment>
<dbReference type="AlphaFoldDB" id="U2XMX3"/>